<reference evidence="1" key="2">
    <citation type="submission" date="2020-05" db="EMBL/GenBank/DDBJ databases">
        <authorList>
            <person name="Kim H.-S."/>
            <person name="Proctor R.H."/>
            <person name="Brown D.W."/>
        </authorList>
    </citation>
    <scope>NUCLEOTIDE SEQUENCE</scope>
    <source>
        <strain evidence="1">NRRL 45417</strain>
    </source>
</reference>
<gene>
    <name evidence="1" type="ORF">FGADI_9201</name>
</gene>
<accession>A0A8H4WSQ8</accession>
<proteinExistence type="predicted"/>
<comment type="caution">
    <text evidence="1">The sequence shown here is derived from an EMBL/GenBank/DDBJ whole genome shotgun (WGS) entry which is preliminary data.</text>
</comment>
<name>A0A8H4WSQ8_9HYPO</name>
<keyword evidence="2" id="KW-1185">Reference proteome</keyword>
<dbReference type="Proteomes" id="UP000604273">
    <property type="component" value="Unassembled WGS sequence"/>
</dbReference>
<evidence type="ECO:0000313" key="2">
    <source>
        <dbReference type="Proteomes" id="UP000604273"/>
    </source>
</evidence>
<organism evidence="1 2">
    <name type="scientific">Fusarium gaditjirri</name>
    <dbReference type="NCBI Taxonomy" id="282569"/>
    <lineage>
        <taxon>Eukaryota</taxon>
        <taxon>Fungi</taxon>
        <taxon>Dikarya</taxon>
        <taxon>Ascomycota</taxon>
        <taxon>Pezizomycotina</taxon>
        <taxon>Sordariomycetes</taxon>
        <taxon>Hypocreomycetidae</taxon>
        <taxon>Hypocreales</taxon>
        <taxon>Nectriaceae</taxon>
        <taxon>Fusarium</taxon>
        <taxon>Fusarium nisikadoi species complex</taxon>
    </lineage>
</organism>
<dbReference type="EMBL" id="JABFAI010000249">
    <property type="protein sequence ID" value="KAF4948917.1"/>
    <property type="molecule type" value="Genomic_DNA"/>
</dbReference>
<reference evidence="1" key="1">
    <citation type="journal article" date="2020" name="BMC Genomics">
        <title>Correction to: Identification and distribution of gene clusters required for synthesis of sphingolipid metabolism inhibitors in diverse species of the filamentous fungus Fusarium.</title>
        <authorList>
            <person name="Kim H.S."/>
            <person name="Lohmar J.M."/>
            <person name="Busman M."/>
            <person name="Brown D.W."/>
            <person name="Naumann T.A."/>
            <person name="Divon H.H."/>
            <person name="Lysoe E."/>
            <person name="Uhlig S."/>
            <person name="Proctor R.H."/>
        </authorList>
    </citation>
    <scope>NUCLEOTIDE SEQUENCE</scope>
    <source>
        <strain evidence="1">NRRL 45417</strain>
    </source>
</reference>
<dbReference type="OrthoDB" id="5216135at2759"/>
<dbReference type="AlphaFoldDB" id="A0A8H4WSQ8"/>
<evidence type="ECO:0000313" key="1">
    <source>
        <dbReference type="EMBL" id="KAF4948917.1"/>
    </source>
</evidence>
<sequence>MAQGDVPSDIVGKVSGENQQILDLIDELAAEKQQNKAQLEHIFDKIYRNIPKYGSAQSVEARVYDGCRGLLNTIKAILKLPGTDFAGARMSDEELADLREFCTELDDVLLGALRTIWTRSGQTESFDWAFTEHHINTTIGYWDAKIAACLSLEEYKRRFRRTQKGVRYYYCSGPGPDAPFKLYTGPKPRWDREEGTGLDPKWYWDVKGLSTPITGDIRYNVSPPGRKIDRFTDRVFIFRRSWQFCLDAQQIAEGNLGKQRQELLAMVLLRHGIPREVRKKILSYDSHLTPHREPFPYIKNLDIGAAYTPFPTVGERCLDCEKLDENSTVKRTCPQASLYVWNLALRCFHSFHKNASNEWSLCSHGSDCKGHHDCSDHSWAVSKDPEFTLFIEKEASRGNDEFISLDQAGLGPVQRIRLSKAQDDLRAQRLCYGQYIYFETHRDWEMVGGLGGLVDSMLHGKVLTKAWGEENGDGESGTRRNPAQWALGRNMLAQRDAEKAIKDLHSGPGPCEWCS</sequence>
<protein>
    <submittedName>
        <fullName evidence="1">Uncharacterized protein</fullName>
    </submittedName>
</protein>